<keyword evidence="2" id="KW-1003">Cell membrane</keyword>
<dbReference type="GO" id="GO:0005886">
    <property type="term" value="C:plasma membrane"/>
    <property type="evidence" value="ECO:0007669"/>
    <property type="project" value="UniProtKB-SubCell"/>
</dbReference>
<evidence type="ECO:0000313" key="9">
    <source>
        <dbReference type="Proteomes" id="UP000419743"/>
    </source>
</evidence>
<evidence type="ECO:0000256" key="2">
    <source>
        <dbReference type="ARBA" id="ARBA00022475"/>
    </source>
</evidence>
<keyword evidence="5 6" id="KW-0472">Membrane</keyword>
<feature type="transmembrane region" description="Helical" evidence="6">
    <location>
        <begin position="29"/>
        <end position="49"/>
    </location>
</feature>
<dbReference type="PANTHER" id="PTHR30619">
    <property type="entry name" value="DNA INTERNALIZATION/COMPETENCE PROTEIN COMEC/REC2"/>
    <property type="match status" value="1"/>
</dbReference>
<evidence type="ECO:0000256" key="5">
    <source>
        <dbReference type="ARBA" id="ARBA00023136"/>
    </source>
</evidence>
<dbReference type="InterPro" id="IPR004477">
    <property type="entry name" value="ComEC_N"/>
</dbReference>
<feature type="transmembrane region" description="Helical" evidence="6">
    <location>
        <begin position="320"/>
        <end position="337"/>
    </location>
</feature>
<gene>
    <name evidence="8" type="ORF">HALOF300_02932</name>
</gene>
<feature type="transmembrane region" description="Helical" evidence="6">
    <location>
        <begin position="468"/>
        <end position="489"/>
    </location>
</feature>
<comment type="subcellular location">
    <subcellularLocation>
        <location evidence="1">Cell membrane</location>
        <topology evidence="1">Multi-pass membrane protein</topology>
    </subcellularLocation>
</comment>
<feature type="transmembrane region" description="Helical" evidence="6">
    <location>
        <begin position="274"/>
        <end position="291"/>
    </location>
</feature>
<feature type="transmembrane region" description="Helical" evidence="6">
    <location>
        <begin position="372"/>
        <end position="394"/>
    </location>
</feature>
<evidence type="ECO:0000256" key="4">
    <source>
        <dbReference type="ARBA" id="ARBA00022989"/>
    </source>
</evidence>
<feature type="transmembrane region" description="Helical" evidence="6">
    <location>
        <begin position="406"/>
        <end position="425"/>
    </location>
</feature>
<feature type="domain" description="ComEC/Rec2-related protein" evidence="7">
    <location>
        <begin position="226"/>
        <end position="482"/>
    </location>
</feature>
<proteinExistence type="predicted"/>
<organism evidence="8 9">
    <name type="scientific">Occultella aeris</name>
    <dbReference type="NCBI Taxonomy" id="2761496"/>
    <lineage>
        <taxon>Bacteria</taxon>
        <taxon>Bacillati</taxon>
        <taxon>Actinomycetota</taxon>
        <taxon>Actinomycetes</taxon>
        <taxon>Micrococcales</taxon>
        <taxon>Ruaniaceae</taxon>
        <taxon>Occultella</taxon>
    </lineage>
</organism>
<evidence type="ECO:0000313" key="8">
    <source>
        <dbReference type="EMBL" id="VZO38049.1"/>
    </source>
</evidence>
<comment type="caution">
    <text evidence="8">The sequence shown here is derived from an EMBL/GenBank/DDBJ whole genome shotgun (WGS) entry which is preliminary data.</text>
</comment>
<dbReference type="InterPro" id="IPR052159">
    <property type="entry name" value="Competence_DNA_uptake"/>
</dbReference>
<evidence type="ECO:0000256" key="3">
    <source>
        <dbReference type="ARBA" id="ARBA00022692"/>
    </source>
</evidence>
<sequence>MRPPLDLRLMPAAALAWAGSWLVPVVPPVGATALVLGLLLLTAVCLHLLGRRHRARHRFAPRERVLAALALGALVGAAVIALAAPRVAERAAAVAPLAGERAVVTLVIGGEAQAIPGWSGATLRIPATLVAADVSGTTHRLSVPVLVIAGEGWDDLPVGGRIRTDARLGATDPGDSAALLVIADGAVETERGPPWWQARVSDLRAGLVAASSGLAPQARGLVPGITVGDVRALPATLEEDLRTVALTHVTAVSGAHVAIILGAVMLAVWWAPRWLRVGVGAATLIAFVALVYPSGSVLRAATMGSVMLLGLALRRPRAALPALWVAILALLVADPWISRSYGFVLSAVATAGLLLGAGPIAGVLGRYLPRPLALGVAVPLAAQAACAPIIVLLQPGVATYAVPANLLAAPAVPPATVLGVLATLIAPVSPDLAAVLASWAGWCTAWIAAVATSTAALPLATVPWPGGVGGALLLAVLTGSVVMVLGMLVQQLRGRATRRR</sequence>
<dbReference type="Pfam" id="PF03772">
    <property type="entry name" value="Competence"/>
    <property type="match status" value="1"/>
</dbReference>
<accession>A0A7M4DLB5</accession>
<dbReference type="AlphaFoldDB" id="A0A7M4DLB5"/>
<dbReference type="PANTHER" id="PTHR30619:SF1">
    <property type="entry name" value="RECOMBINATION PROTEIN 2"/>
    <property type="match status" value="1"/>
</dbReference>
<dbReference type="EMBL" id="CACRYJ010000044">
    <property type="protein sequence ID" value="VZO38049.1"/>
    <property type="molecule type" value="Genomic_DNA"/>
</dbReference>
<keyword evidence="4 6" id="KW-1133">Transmembrane helix</keyword>
<dbReference type="RefSeq" id="WP_156741653.1">
    <property type="nucleotide sequence ID" value="NZ_CACRYJ010000044.1"/>
</dbReference>
<feature type="transmembrane region" description="Helical" evidence="6">
    <location>
        <begin position="343"/>
        <end position="365"/>
    </location>
</feature>
<evidence type="ECO:0000256" key="6">
    <source>
        <dbReference type="SAM" id="Phobius"/>
    </source>
</evidence>
<dbReference type="Proteomes" id="UP000419743">
    <property type="component" value="Unassembled WGS sequence"/>
</dbReference>
<evidence type="ECO:0000256" key="1">
    <source>
        <dbReference type="ARBA" id="ARBA00004651"/>
    </source>
</evidence>
<name>A0A7M4DLB5_9MICO</name>
<feature type="transmembrane region" description="Helical" evidence="6">
    <location>
        <begin position="432"/>
        <end position="456"/>
    </location>
</feature>
<dbReference type="NCBIfam" id="TIGR00360">
    <property type="entry name" value="ComEC_N-term"/>
    <property type="match status" value="1"/>
</dbReference>
<evidence type="ECO:0000259" key="7">
    <source>
        <dbReference type="Pfam" id="PF03772"/>
    </source>
</evidence>
<keyword evidence="9" id="KW-1185">Reference proteome</keyword>
<protein>
    <submittedName>
        <fullName evidence="8">Competence protein</fullName>
    </submittedName>
</protein>
<keyword evidence="3 6" id="KW-0812">Transmembrane</keyword>
<feature type="transmembrane region" description="Helical" evidence="6">
    <location>
        <begin position="245"/>
        <end position="267"/>
    </location>
</feature>
<reference evidence="8 9" key="1">
    <citation type="submission" date="2019-11" db="EMBL/GenBank/DDBJ databases">
        <authorList>
            <person name="Criscuolo A."/>
        </authorList>
    </citation>
    <scope>NUCLEOTIDE SEQUENCE [LARGE SCALE GENOMIC DNA]</scope>
    <source>
        <strain evidence="8">CIP111667</strain>
    </source>
</reference>